<reference evidence="1 2" key="1">
    <citation type="submission" date="2019-05" db="EMBL/GenBank/DDBJ databases">
        <title>Another draft genome of Portunus trituberculatus and its Hox gene families provides insights of decapod evolution.</title>
        <authorList>
            <person name="Jeong J.-H."/>
            <person name="Song I."/>
            <person name="Kim S."/>
            <person name="Choi T."/>
            <person name="Kim D."/>
            <person name="Ryu S."/>
            <person name="Kim W."/>
        </authorList>
    </citation>
    <scope>NUCLEOTIDE SEQUENCE [LARGE SCALE GENOMIC DNA]</scope>
    <source>
        <tissue evidence="1">Muscle</tissue>
    </source>
</reference>
<organism evidence="1 2">
    <name type="scientific">Portunus trituberculatus</name>
    <name type="common">Swimming crab</name>
    <name type="synonym">Neptunus trituberculatus</name>
    <dbReference type="NCBI Taxonomy" id="210409"/>
    <lineage>
        <taxon>Eukaryota</taxon>
        <taxon>Metazoa</taxon>
        <taxon>Ecdysozoa</taxon>
        <taxon>Arthropoda</taxon>
        <taxon>Crustacea</taxon>
        <taxon>Multicrustacea</taxon>
        <taxon>Malacostraca</taxon>
        <taxon>Eumalacostraca</taxon>
        <taxon>Eucarida</taxon>
        <taxon>Decapoda</taxon>
        <taxon>Pleocyemata</taxon>
        <taxon>Brachyura</taxon>
        <taxon>Eubrachyura</taxon>
        <taxon>Portunoidea</taxon>
        <taxon>Portunidae</taxon>
        <taxon>Portuninae</taxon>
        <taxon>Portunus</taxon>
    </lineage>
</organism>
<dbReference type="AlphaFoldDB" id="A0A5B7F6U2"/>
<evidence type="ECO:0000313" key="1">
    <source>
        <dbReference type="EMBL" id="MPC42162.1"/>
    </source>
</evidence>
<proteinExistence type="predicted"/>
<comment type="caution">
    <text evidence="1">The sequence shown here is derived from an EMBL/GenBank/DDBJ whole genome shotgun (WGS) entry which is preliminary data.</text>
</comment>
<dbReference type="Proteomes" id="UP000324222">
    <property type="component" value="Unassembled WGS sequence"/>
</dbReference>
<dbReference type="EMBL" id="VSRR010005331">
    <property type="protein sequence ID" value="MPC42162.1"/>
    <property type="molecule type" value="Genomic_DNA"/>
</dbReference>
<gene>
    <name evidence="1" type="ORF">E2C01_035776</name>
</gene>
<name>A0A5B7F6U2_PORTR</name>
<sequence>MIPRVVSKQRQRYSGLVVARTLVVDISGAVPRECTITGVALLSSSARRKEGEVWLYSRSCGGLERENGGCYQRGAMTNWVASRYPPTPSPSPP</sequence>
<protein>
    <submittedName>
        <fullName evidence="1">Uncharacterized protein</fullName>
    </submittedName>
</protein>
<evidence type="ECO:0000313" key="2">
    <source>
        <dbReference type="Proteomes" id="UP000324222"/>
    </source>
</evidence>
<accession>A0A5B7F6U2</accession>
<keyword evidence="2" id="KW-1185">Reference proteome</keyword>